<keyword evidence="10 22" id="KW-1133">Transmembrane helix</keyword>
<sequence length="397" mass="42702">MRRIFAAENSNYFLLFGVTLFLVIFGLVMVLSSSTIESYIAEQGFFGRFARQGLFAVIGIPLMLVASRLPAVFWRKWAWPALLIGGGLQLLVFVPGIGIVSGGNRNWIAIGGFTAQPSEFVKIALIVWVAWILSTKQSVLEDWRHVLLPIAPISAAAIGFVLIGGDLGTAAVMILILFGLLYFGGVRFRFLAVGAAAVAVLAYLFSKANSSRTSRIEIWLNGCTADDYSGYCWQPEHANWALAAGGWFGKGLGNSVAKWNWLPAASSDYIFAIIGEELGLIGAIVVLVLFIVLAIAFVRIIRASTDSFARIVTSGVMVWVIGQAFVNIAVVLGVLPVLGVPLPLISAGGTALIANLLGIGIVLSFARTTRAFPEPTIEQSPAERSRMLAAQRLRSRV</sequence>
<organism evidence="23 24">
    <name type="scientific">Salinibacterium xinjiangense</name>
    <dbReference type="NCBI Taxonomy" id="386302"/>
    <lineage>
        <taxon>Bacteria</taxon>
        <taxon>Bacillati</taxon>
        <taxon>Actinomycetota</taxon>
        <taxon>Actinomycetes</taxon>
        <taxon>Micrococcales</taxon>
        <taxon>Microbacteriaceae</taxon>
        <taxon>Salinibacterium</taxon>
    </lineage>
</organism>
<evidence type="ECO:0000256" key="17">
    <source>
        <dbReference type="ARBA" id="ARBA00041185"/>
    </source>
</evidence>
<name>A0A2C8ZU00_9MICO</name>
<dbReference type="AlphaFoldDB" id="A0A2C8ZU00"/>
<evidence type="ECO:0000256" key="12">
    <source>
        <dbReference type="ARBA" id="ARBA00023306"/>
    </source>
</evidence>
<feature type="transmembrane region" description="Helical" evidence="22">
    <location>
        <begin position="316"/>
        <end position="338"/>
    </location>
</feature>
<keyword evidence="8" id="KW-0133">Cell shape</keyword>
<evidence type="ECO:0000256" key="1">
    <source>
        <dbReference type="ARBA" id="ARBA00004651"/>
    </source>
</evidence>
<feature type="transmembrane region" description="Helical" evidence="22">
    <location>
        <begin position="188"/>
        <end position="205"/>
    </location>
</feature>
<proteinExistence type="inferred from homology"/>
<protein>
    <recommendedName>
        <fullName evidence="17">Probable peptidoglycan glycosyltransferase FtsW</fullName>
        <ecNumber evidence="19">2.4.99.28</ecNumber>
    </recommendedName>
    <alternativeName>
        <fullName evidence="18">Cell division protein FtsW</fullName>
    </alternativeName>
    <alternativeName>
        <fullName evidence="15">Cell wall polymerase</fullName>
    </alternativeName>
    <alternativeName>
        <fullName evidence="14">Peptidoglycan polymerase</fullName>
    </alternativeName>
</protein>
<dbReference type="EC" id="2.4.99.28" evidence="19"/>
<keyword evidence="3" id="KW-1003">Cell membrane</keyword>
<dbReference type="InterPro" id="IPR001182">
    <property type="entry name" value="FtsW/RodA"/>
</dbReference>
<keyword evidence="9" id="KW-0573">Peptidoglycan synthesis</keyword>
<dbReference type="InterPro" id="IPR018365">
    <property type="entry name" value="Cell_cycle_FtsW-rel_CS"/>
</dbReference>
<feature type="transmembrane region" description="Helical" evidence="22">
    <location>
        <begin position="153"/>
        <end position="181"/>
    </location>
</feature>
<evidence type="ECO:0000256" key="8">
    <source>
        <dbReference type="ARBA" id="ARBA00022960"/>
    </source>
</evidence>
<evidence type="ECO:0000256" key="7">
    <source>
        <dbReference type="ARBA" id="ARBA00022692"/>
    </source>
</evidence>
<evidence type="ECO:0000256" key="11">
    <source>
        <dbReference type="ARBA" id="ARBA00023136"/>
    </source>
</evidence>
<dbReference type="InterPro" id="IPR013437">
    <property type="entry name" value="FtsW"/>
</dbReference>
<dbReference type="GO" id="GO:0071555">
    <property type="term" value="P:cell wall organization"/>
    <property type="evidence" value="ECO:0007669"/>
    <property type="project" value="UniProtKB-KW"/>
</dbReference>
<evidence type="ECO:0000256" key="3">
    <source>
        <dbReference type="ARBA" id="ARBA00022475"/>
    </source>
</evidence>
<keyword evidence="4 23" id="KW-0132">Cell division</keyword>
<reference evidence="23 24" key="1">
    <citation type="submission" date="2017-09" db="EMBL/GenBank/DDBJ databases">
        <authorList>
            <person name="Ehlers B."/>
            <person name="Leendertz F.H."/>
        </authorList>
    </citation>
    <scope>NUCLEOTIDE SEQUENCE [LARGE SCALE GENOMIC DNA]</scope>
    <source>
        <strain evidence="23 24">CGMCC 1.05381</strain>
    </source>
</reference>
<dbReference type="GO" id="GO:0008955">
    <property type="term" value="F:peptidoglycan glycosyltransferase activity"/>
    <property type="evidence" value="ECO:0007669"/>
    <property type="project" value="UniProtKB-EC"/>
</dbReference>
<dbReference type="Proteomes" id="UP000219440">
    <property type="component" value="Unassembled WGS sequence"/>
</dbReference>
<dbReference type="Pfam" id="PF01098">
    <property type="entry name" value="FTSW_RODA_SPOVE"/>
    <property type="match status" value="1"/>
</dbReference>
<keyword evidence="24" id="KW-1185">Reference proteome</keyword>
<dbReference type="GO" id="GO:0008360">
    <property type="term" value="P:regulation of cell shape"/>
    <property type="evidence" value="ECO:0007669"/>
    <property type="project" value="UniProtKB-KW"/>
</dbReference>
<dbReference type="PANTHER" id="PTHR30474:SF2">
    <property type="entry name" value="PEPTIDOGLYCAN GLYCOSYLTRANSFERASE FTSW-RELATED"/>
    <property type="match status" value="1"/>
</dbReference>
<evidence type="ECO:0000256" key="19">
    <source>
        <dbReference type="ARBA" id="ARBA00044770"/>
    </source>
</evidence>
<feature type="transmembrane region" description="Helical" evidence="22">
    <location>
        <begin position="107"/>
        <end position="133"/>
    </location>
</feature>
<dbReference type="RefSeq" id="WP_218840024.1">
    <property type="nucleotide sequence ID" value="NZ_BMLC01000005.1"/>
</dbReference>
<evidence type="ECO:0000256" key="9">
    <source>
        <dbReference type="ARBA" id="ARBA00022984"/>
    </source>
</evidence>
<evidence type="ECO:0000256" key="2">
    <source>
        <dbReference type="ARBA" id="ARBA00004752"/>
    </source>
</evidence>
<comment type="catalytic activity">
    <reaction evidence="20">
        <text>[GlcNAc-(1-&gt;4)-Mur2Ac(oyl-L-Ala-gamma-D-Glu-L-Lys-D-Ala-D-Ala)](n)-di-trans,octa-cis-undecaprenyl diphosphate + beta-D-GlcNAc-(1-&gt;4)-Mur2Ac(oyl-L-Ala-gamma-D-Glu-L-Lys-D-Ala-D-Ala)-di-trans,octa-cis-undecaprenyl diphosphate = [GlcNAc-(1-&gt;4)-Mur2Ac(oyl-L-Ala-gamma-D-Glu-L-Lys-D-Ala-D-Ala)](n+1)-di-trans,octa-cis-undecaprenyl diphosphate + di-trans,octa-cis-undecaprenyl diphosphate + H(+)</text>
        <dbReference type="Rhea" id="RHEA:23708"/>
        <dbReference type="Rhea" id="RHEA-COMP:9602"/>
        <dbReference type="Rhea" id="RHEA-COMP:9603"/>
        <dbReference type="ChEBI" id="CHEBI:15378"/>
        <dbReference type="ChEBI" id="CHEBI:58405"/>
        <dbReference type="ChEBI" id="CHEBI:60033"/>
        <dbReference type="ChEBI" id="CHEBI:78435"/>
        <dbReference type="EC" id="2.4.99.28"/>
    </reaction>
</comment>
<keyword evidence="7 22" id="KW-0812">Transmembrane</keyword>
<dbReference type="NCBIfam" id="TIGR02614">
    <property type="entry name" value="ftsW"/>
    <property type="match status" value="1"/>
</dbReference>
<evidence type="ECO:0000256" key="16">
    <source>
        <dbReference type="ARBA" id="ARBA00038053"/>
    </source>
</evidence>
<gene>
    <name evidence="23" type="ORF">SAMN06296378_1931</name>
</gene>
<dbReference type="PROSITE" id="PS00428">
    <property type="entry name" value="FTSW_RODA_SPOVE"/>
    <property type="match status" value="1"/>
</dbReference>
<dbReference type="GO" id="GO:0009252">
    <property type="term" value="P:peptidoglycan biosynthetic process"/>
    <property type="evidence" value="ECO:0007669"/>
    <property type="project" value="UniProtKB-KW"/>
</dbReference>
<dbReference type="GO" id="GO:0015648">
    <property type="term" value="F:lipid-linked peptidoglycan transporter activity"/>
    <property type="evidence" value="ECO:0007669"/>
    <property type="project" value="TreeGrafter"/>
</dbReference>
<evidence type="ECO:0000313" key="24">
    <source>
        <dbReference type="Proteomes" id="UP000219440"/>
    </source>
</evidence>
<evidence type="ECO:0000256" key="6">
    <source>
        <dbReference type="ARBA" id="ARBA00022679"/>
    </source>
</evidence>
<keyword evidence="11 22" id="KW-0472">Membrane</keyword>
<dbReference type="GO" id="GO:0005886">
    <property type="term" value="C:plasma membrane"/>
    <property type="evidence" value="ECO:0007669"/>
    <property type="project" value="UniProtKB-SubCell"/>
</dbReference>
<comment type="subcellular location">
    <subcellularLocation>
        <location evidence="1">Cell membrane</location>
        <topology evidence="1">Multi-pass membrane protein</topology>
    </subcellularLocation>
</comment>
<evidence type="ECO:0000256" key="4">
    <source>
        <dbReference type="ARBA" id="ARBA00022618"/>
    </source>
</evidence>
<evidence type="ECO:0000256" key="10">
    <source>
        <dbReference type="ARBA" id="ARBA00022989"/>
    </source>
</evidence>
<evidence type="ECO:0000256" key="18">
    <source>
        <dbReference type="ARBA" id="ARBA00041418"/>
    </source>
</evidence>
<feature type="transmembrane region" description="Helical" evidence="22">
    <location>
        <begin position="344"/>
        <end position="366"/>
    </location>
</feature>
<feature type="transmembrane region" description="Helical" evidence="22">
    <location>
        <begin position="12"/>
        <end position="32"/>
    </location>
</feature>
<comment type="pathway">
    <text evidence="2">Cell wall biogenesis; peptidoglycan biosynthesis.</text>
</comment>
<feature type="transmembrane region" description="Helical" evidence="22">
    <location>
        <begin position="77"/>
        <end position="100"/>
    </location>
</feature>
<evidence type="ECO:0000256" key="14">
    <source>
        <dbReference type="ARBA" id="ARBA00032370"/>
    </source>
</evidence>
<dbReference type="PANTHER" id="PTHR30474">
    <property type="entry name" value="CELL CYCLE PROTEIN"/>
    <property type="match status" value="1"/>
</dbReference>
<evidence type="ECO:0000256" key="20">
    <source>
        <dbReference type="ARBA" id="ARBA00049902"/>
    </source>
</evidence>
<evidence type="ECO:0000256" key="22">
    <source>
        <dbReference type="SAM" id="Phobius"/>
    </source>
</evidence>
<dbReference type="GO" id="GO:0051301">
    <property type="term" value="P:cell division"/>
    <property type="evidence" value="ECO:0007669"/>
    <property type="project" value="UniProtKB-KW"/>
</dbReference>
<keyword evidence="13" id="KW-0961">Cell wall biogenesis/degradation</keyword>
<accession>A0A2C8ZU00</accession>
<evidence type="ECO:0000256" key="15">
    <source>
        <dbReference type="ARBA" id="ARBA00033270"/>
    </source>
</evidence>
<evidence type="ECO:0000313" key="23">
    <source>
        <dbReference type="EMBL" id="SOE69228.1"/>
    </source>
</evidence>
<feature type="transmembrane region" description="Helical" evidence="22">
    <location>
        <begin position="269"/>
        <end position="295"/>
    </location>
</feature>
<dbReference type="GO" id="GO:0032153">
    <property type="term" value="C:cell division site"/>
    <property type="evidence" value="ECO:0007669"/>
    <property type="project" value="TreeGrafter"/>
</dbReference>
<keyword evidence="5" id="KW-0328">Glycosyltransferase</keyword>
<comment type="function">
    <text evidence="21">Peptidoglycan polymerase that is essential for cell division.</text>
</comment>
<evidence type="ECO:0000256" key="13">
    <source>
        <dbReference type="ARBA" id="ARBA00023316"/>
    </source>
</evidence>
<keyword evidence="6" id="KW-0808">Transferase</keyword>
<dbReference type="EMBL" id="OCST01000004">
    <property type="protein sequence ID" value="SOE69228.1"/>
    <property type="molecule type" value="Genomic_DNA"/>
</dbReference>
<evidence type="ECO:0000256" key="21">
    <source>
        <dbReference type="ARBA" id="ARBA00049966"/>
    </source>
</evidence>
<feature type="transmembrane region" description="Helical" evidence="22">
    <location>
        <begin position="53"/>
        <end position="71"/>
    </location>
</feature>
<keyword evidence="12" id="KW-0131">Cell cycle</keyword>
<comment type="similarity">
    <text evidence="16">Belongs to the SEDS family. FtsW subfamily.</text>
</comment>
<evidence type="ECO:0000256" key="5">
    <source>
        <dbReference type="ARBA" id="ARBA00022676"/>
    </source>
</evidence>